<evidence type="ECO:0000313" key="4">
    <source>
        <dbReference type="Proteomes" id="UP000469430"/>
    </source>
</evidence>
<dbReference type="Proteomes" id="UP000469430">
    <property type="component" value="Unassembled WGS sequence"/>
</dbReference>
<dbReference type="GO" id="GO:0003908">
    <property type="term" value="F:methylated-DNA-[protein]-cysteine S-methyltransferase activity"/>
    <property type="evidence" value="ECO:0007669"/>
    <property type="project" value="UniProtKB-EC"/>
</dbReference>
<name>A0A6I4TQY3_9SPHN</name>
<keyword evidence="1" id="KW-0227">DNA damage</keyword>
<protein>
    <submittedName>
        <fullName evidence="3">Methylated-DNA--[protein]-cysteine S-methyltransferase</fullName>
        <ecNumber evidence="3">2.1.1.63</ecNumber>
    </submittedName>
</protein>
<dbReference type="PANTHER" id="PTHR10815">
    <property type="entry name" value="METHYLATED-DNA--PROTEIN-CYSTEINE METHYLTRANSFERASE"/>
    <property type="match status" value="1"/>
</dbReference>
<dbReference type="RefSeq" id="WP_161389254.1">
    <property type="nucleotide sequence ID" value="NZ_JBHSCP010000001.1"/>
</dbReference>
<dbReference type="GO" id="GO:0032259">
    <property type="term" value="P:methylation"/>
    <property type="evidence" value="ECO:0007669"/>
    <property type="project" value="UniProtKB-KW"/>
</dbReference>
<dbReference type="InterPro" id="IPR036631">
    <property type="entry name" value="MGMT_N_sf"/>
</dbReference>
<dbReference type="PANTHER" id="PTHR10815:SF5">
    <property type="entry name" value="METHYLATED-DNA--PROTEIN-CYSTEINE METHYLTRANSFERASE"/>
    <property type="match status" value="1"/>
</dbReference>
<reference evidence="3 4" key="1">
    <citation type="submission" date="2019-12" db="EMBL/GenBank/DDBJ databases">
        <title>Genomic-based taxomic classification of the family Erythrobacteraceae.</title>
        <authorList>
            <person name="Xu L."/>
        </authorList>
    </citation>
    <scope>NUCLEOTIDE SEQUENCE [LARGE SCALE GENOMIC DNA]</scope>
    <source>
        <strain evidence="3 4">S36</strain>
    </source>
</reference>
<dbReference type="EC" id="2.1.1.63" evidence="3"/>
<sequence length="185" mass="19467">MAHHYQVFETATGFAAIGWGTGGVTSFRLPAPTAREAGQALLRRLPDARRAEPPPGMCEVIDMACRCFTGERVDFAAVPVDLGPQGDFFTRVYAHVRALGWGEVTTYGAVARALDAAPEAARAVGQAMASNPVPLIIPCHRVRAANGRIGGFSAPGGSLSKVHMLTLEGVERASVEATAQMGFGF</sequence>
<keyword evidence="3" id="KW-0489">Methyltransferase</keyword>
<evidence type="ECO:0000256" key="1">
    <source>
        <dbReference type="ARBA" id="ARBA00022763"/>
    </source>
</evidence>
<keyword evidence="3" id="KW-0808">Transferase</keyword>
<accession>A0A6I4TQY3</accession>
<dbReference type="SUPFAM" id="SSF46767">
    <property type="entry name" value="Methylated DNA-protein cysteine methyltransferase, C-terminal domain"/>
    <property type="match status" value="1"/>
</dbReference>
<dbReference type="NCBIfam" id="TIGR00589">
    <property type="entry name" value="ogt"/>
    <property type="match status" value="1"/>
</dbReference>
<dbReference type="AlphaFoldDB" id="A0A6I4TQY3"/>
<proteinExistence type="predicted"/>
<dbReference type="CDD" id="cd06445">
    <property type="entry name" value="ATase"/>
    <property type="match status" value="1"/>
</dbReference>
<comment type="caution">
    <text evidence="3">The sequence shown here is derived from an EMBL/GenBank/DDBJ whole genome shotgun (WGS) entry which is preliminary data.</text>
</comment>
<dbReference type="InterPro" id="IPR036388">
    <property type="entry name" value="WH-like_DNA-bd_sf"/>
</dbReference>
<dbReference type="OrthoDB" id="9802228at2"/>
<organism evidence="3 4">
    <name type="scientific">Croceibacterium xixiisoli</name>
    <dbReference type="NCBI Taxonomy" id="1476466"/>
    <lineage>
        <taxon>Bacteria</taxon>
        <taxon>Pseudomonadati</taxon>
        <taxon>Pseudomonadota</taxon>
        <taxon>Alphaproteobacteria</taxon>
        <taxon>Sphingomonadales</taxon>
        <taxon>Erythrobacteraceae</taxon>
        <taxon>Croceibacterium</taxon>
    </lineage>
</organism>
<dbReference type="Pfam" id="PF01035">
    <property type="entry name" value="DNA_binding_1"/>
    <property type="match status" value="1"/>
</dbReference>
<dbReference type="SUPFAM" id="SSF53155">
    <property type="entry name" value="Methylated DNA-protein cysteine methyltransferase domain"/>
    <property type="match status" value="1"/>
</dbReference>
<evidence type="ECO:0000259" key="2">
    <source>
        <dbReference type="Pfam" id="PF01035"/>
    </source>
</evidence>
<evidence type="ECO:0000313" key="3">
    <source>
        <dbReference type="EMBL" id="MXO97521.1"/>
    </source>
</evidence>
<dbReference type="EMBL" id="WTYJ01000001">
    <property type="protein sequence ID" value="MXO97521.1"/>
    <property type="molecule type" value="Genomic_DNA"/>
</dbReference>
<dbReference type="GO" id="GO:0006281">
    <property type="term" value="P:DNA repair"/>
    <property type="evidence" value="ECO:0007669"/>
    <property type="project" value="InterPro"/>
</dbReference>
<dbReference type="InterPro" id="IPR036217">
    <property type="entry name" value="MethylDNA_cys_MeTrfase_DNAb"/>
</dbReference>
<dbReference type="Gene3D" id="1.10.10.10">
    <property type="entry name" value="Winged helix-like DNA-binding domain superfamily/Winged helix DNA-binding domain"/>
    <property type="match status" value="1"/>
</dbReference>
<gene>
    <name evidence="3" type="ORF">GRI97_00775</name>
</gene>
<dbReference type="InterPro" id="IPR014048">
    <property type="entry name" value="MethylDNA_cys_MeTrfase_DNA-bd"/>
</dbReference>
<feature type="domain" description="Methylated-DNA-[protein]-cysteine S-methyltransferase DNA binding" evidence="2">
    <location>
        <begin position="87"/>
        <end position="170"/>
    </location>
</feature>
<keyword evidence="4" id="KW-1185">Reference proteome</keyword>